<dbReference type="AlphaFoldDB" id="A0A381XXI9"/>
<dbReference type="Gene3D" id="3.40.50.880">
    <property type="match status" value="1"/>
</dbReference>
<dbReference type="SUPFAM" id="SSF52317">
    <property type="entry name" value="Class I glutamine amidotransferase-like"/>
    <property type="match status" value="1"/>
</dbReference>
<evidence type="ECO:0008006" key="2">
    <source>
        <dbReference type="Google" id="ProtNLM"/>
    </source>
</evidence>
<accession>A0A381XXI9</accession>
<dbReference type="EMBL" id="UINC01016571">
    <property type="protein sequence ID" value="SVA68897.1"/>
    <property type="molecule type" value="Genomic_DNA"/>
</dbReference>
<proteinExistence type="predicted"/>
<dbReference type="InterPro" id="IPR029062">
    <property type="entry name" value="Class_I_gatase-like"/>
</dbReference>
<reference evidence="1" key="1">
    <citation type="submission" date="2018-05" db="EMBL/GenBank/DDBJ databases">
        <authorList>
            <person name="Lanie J.A."/>
            <person name="Ng W.-L."/>
            <person name="Kazmierczak K.M."/>
            <person name="Andrzejewski T.M."/>
            <person name="Davidsen T.M."/>
            <person name="Wayne K.J."/>
            <person name="Tettelin H."/>
            <person name="Glass J.I."/>
            <person name="Rusch D."/>
            <person name="Podicherti R."/>
            <person name="Tsui H.-C.T."/>
            <person name="Winkler M.E."/>
        </authorList>
    </citation>
    <scope>NUCLEOTIDE SEQUENCE</scope>
</reference>
<protein>
    <recommendedName>
        <fullName evidence="2">ThuA-like domain-containing protein</fullName>
    </recommendedName>
</protein>
<feature type="non-terminal residue" evidence="1">
    <location>
        <position position="270"/>
    </location>
</feature>
<evidence type="ECO:0000313" key="1">
    <source>
        <dbReference type="EMBL" id="SVA68897.1"/>
    </source>
</evidence>
<gene>
    <name evidence="1" type="ORF">METZ01_LOCUS121751</name>
</gene>
<name>A0A381XXI9_9ZZZZ</name>
<organism evidence="1">
    <name type="scientific">marine metagenome</name>
    <dbReference type="NCBI Taxonomy" id="408172"/>
    <lineage>
        <taxon>unclassified sequences</taxon>
        <taxon>metagenomes</taxon>
        <taxon>ecological metagenomes</taxon>
    </lineage>
</organism>
<sequence>MEKLNSESQESNENHWITYQGHQGSGVDKHIVLVSGDEEYRSEEALPMLAKILAIRHGFKCTVLFAIDTETGIINPENQTSIPGLHHLETADMMILFTRFRELPDQQMKYIIDYTNQGKPIMGLRTATHAFNYTRNLQSPYAKYDFKNEDFSGGYGRQVLGETWINHHGHHGKESARGIINEEMATHPILQSVQDIWGPSDVYTVNKLTGDAQVLVWGQVLVGMEPSDTPNPDKPKMPLAWIKTYTGDARKTSRVFCTTMGASVDLENEG</sequence>